<dbReference type="InterPro" id="IPR003439">
    <property type="entry name" value="ABC_transporter-like_ATP-bd"/>
</dbReference>
<dbReference type="EMBL" id="CP014671">
    <property type="protein sequence ID" value="ANX05531.1"/>
    <property type="molecule type" value="Genomic_DNA"/>
</dbReference>
<keyword evidence="5" id="KW-1185">Reference proteome</keyword>
<protein>
    <recommendedName>
        <fullName evidence="3">ABC transporter domain-containing protein</fullName>
    </recommendedName>
</protein>
<dbReference type="STRING" id="1810504.PG2T_06990"/>
<sequence>MTAPGDSPPAAAPAIEALGLGRRFGGTAALTDLGLSVAPGEWLGLVGPDGAGKTTLLQLCAALLDPGAGRCRVLGFDTVREAAKIQARIGYMAQGFTLYPRLSVDENLAFAARVRGVTGATFKARRAELLDMAGLTAFAGRRERELSGGMRKKLALCTCLIHRPPLLLLDEPGLGVDPLSRRELWRMLDGLRAQGVTLLLATSYMDEAERCDQVAFLDRGRLLALDTPAALRARAAGTVFEIAGAGLPGAPPPGVRALTPLPDRLRVQLDPVSEYGAGADRAGAPDALRALAALGPALPAAPSLEDVFGLLATPAPEAAPAAAVPTGRDPRPGGIQARQLSRRYGTFTAVDAVSFDIAAGEIYGLLGANGAGKTTLIRLLCGLERPSGGSATVAGVAVDGARGHLHGAVGYMSQRFSLYPDLTVAENLRFFARAQGLAGHRARTAIAAACAATALDGADRRLTGALSGALRQRLALACAALHRPRVLFLDEPTSGVDPLSRSRFWALIRSFAASGMTTVVTTHYLAEAAFCDRLGLMHRGRLIASGTPPALRAQAGLEPGASVEDLFLAHLAAAA</sequence>
<dbReference type="Gene3D" id="3.40.50.300">
    <property type="entry name" value="P-loop containing nucleotide triphosphate hydrolases"/>
    <property type="match status" value="2"/>
</dbReference>
<organism evidence="4 5">
    <name type="scientific">Immundisolibacter cernigliae</name>
    <dbReference type="NCBI Taxonomy" id="1810504"/>
    <lineage>
        <taxon>Bacteria</taxon>
        <taxon>Pseudomonadati</taxon>
        <taxon>Pseudomonadota</taxon>
        <taxon>Gammaproteobacteria</taxon>
        <taxon>Immundisolibacterales</taxon>
        <taxon>Immundisolibacteraceae</taxon>
        <taxon>Immundisolibacter</taxon>
    </lineage>
</organism>
<keyword evidence="1" id="KW-0547">Nucleotide-binding</keyword>
<evidence type="ECO:0000313" key="5">
    <source>
        <dbReference type="Proteomes" id="UP000092952"/>
    </source>
</evidence>
<proteinExistence type="predicted"/>
<dbReference type="Proteomes" id="UP000092952">
    <property type="component" value="Chromosome"/>
</dbReference>
<dbReference type="InParanoid" id="A0A1B1YXL3"/>
<feature type="domain" description="ABC transporter" evidence="3">
    <location>
        <begin position="15"/>
        <end position="244"/>
    </location>
</feature>
<dbReference type="GO" id="GO:0016887">
    <property type="term" value="F:ATP hydrolysis activity"/>
    <property type="evidence" value="ECO:0007669"/>
    <property type="project" value="InterPro"/>
</dbReference>
<dbReference type="InterPro" id="IPR003593">
    <property type="entry name" value="AAA+_ATPase"/>
</dbReference>
<accession>A0A1B1YXL3</accession>
<feature type="domain" description="ABC transporter" evidence="3">
    <location>
        <begin position="335"/>
        <end position="564"/>
    </location>
</feature>
<dbReference type="InterPro" id="IPR017871">
    <property type="entry name" value="ABC_transporter-like_CS"/>
</dbReference>
<name>A0A1B1YXL3_9GAMM</name>
<keyword evidence="2" id="KW-0067">ATP-binding</keyword>
<dbReference type="SMART" id="SM00382">
    <property type="entry name" value="AAA"/>
    <property type="match status" value="2"/>
</dbReference>
<evidence type="ECO:0000256" key="1">
    <source>
        <dbReference type="ARBA" id="ARBA00022741"/>
    </source>
</evidence>
<dbReference type="AlphaFoldDB" id="A0A1B1YXL3"/>
<dbReference type="Pfam" id="PF00005">
    <property type="entry name" value="ABC_tran"/>
    <property type="match status" value="2"/>
</dbReference>
<dbReference type="InterPro" id="IPR027417">
    <property type="entry name" value="P-loop_NTPase"/>
</dbReference>
<dbReference type="GO" id="GO:0005524">
    <property type="term" value="F:ATP binding"/>
    <property type="evidence" value="ECO:0007669"/>
    <property type="project" value="UniProtKB-KW"/>
</dbReference>
<dbReference type="PANTHER" id="PTHR43038:SF3">
    <property type="entry name" value="ABC TRANSPORTER G FAMILY MEMBER 20 ISOFORM X1"/>
    <property type="match status" value="1"/>
</dbReference>
<evidence type="ECO:0000313" key="4">
    <source>
        <dbReference type="EMBL" id="ANX05531.1"/>
    </source>
</evidence>
<evidence type="ECO:0000256" key="2">
    <source>
        <dbReference type="ARBA" id="ARBA00022840"/>
    </source>
</evidence>
<dbReference type="PANTHER" id="PTHR43038">
    <property type="entry name" value="ATP-BINDING CASSETTE, SUB-FAMILY H, MEMBER 1"/>
    <property type="match status" value="1"/>
</dbReference>
<reference evidence="5" key="1">
    <citation type="submission" date="2016-03" db="EMBL/GenBank/DDBJ databases">
        <title>Complete genome sequence of Solimmundus cernigliae, representing a novel lineage of polycyclic aromatic hydrocarbon degraders within the Gammaproteobacteria.</title>
        <authorList>
            <person name="Singleton D.R."/>
            <person name="Dickey A.N."/>
            <person name="Scholl E.H."/>
            <person name="Wright F.A."/>
            <person name="Aitken M.D."/>
        </authorList>
    </citation>
    <scope>NUCLEOTIDE SEQUENCE [LARGE SCALE GENOMIC DNA]</scope>
    <source>
        <strain evidence="5">TR3.2</strain>
    </source>
</reference>
<dbReference type="PROSITE" id="PS50893">
    <property type="entry name" value="ABC_TRANSPORTER_2"/>
    <property type="match status" value="2"/>
</dbReference>
<dbReference type="KEGG" id="gbi:PG2T_06990"/>
<dbReference type="OrthoDB" id="9805029at2"/>
<gene>
    <name evidence="4" type="ORF">PG2T_06990</name>
</gene>
<dbReference type="SUPFAM" id="SSF52540">
    <property type="entry name" value="P-loop containing nucleoside triphosphate hydrolases"/>
    <property type="match status" value="2"/>
</dbReference>
<evidence type="ECO:0000259" key="3">
    <source>
        <dbReference type="PROSITE" id="PS50893"/>
    </source>
</evidence>
<dbReference type="CDD" id="cd03230">
    <property type="entry name" value="ABC_DR_subfamily_A"/>
    <property type="match status" value="1"/>
</dbReference>
<dbReference type="PROSITE" id="PS00211">
    <property type="entry name" value="ABC_TRANSPORTER_1"/>
    <property type="match status" value="1"/>
</dbReference>
<dbReference type="FunCoup" id="A0A1B1YXL3">
    <property type="interactions" value="179"/>
</dbReference>